<sequence length="429" mass="47712">MILISHPTGNNNVREAAISLADSRLLSEFHLGIAACNGNFFAQAARLPGLSEIRRRSYHSKLSSFLKLHPWRESGRLTASRLGWNFLTSQESSFFGIDSVYRSFDRAVARRVEAMESQLAAVYCYEDGAFETFRVAKRLGLKCIYDLPIAYWRKSRALLEQQAERYPAWEPTLVGTRDSSSKCARKDSELELADAILCPSGFVRDSLPHGTVADKLVSVTPFGSPRLTQVCQQVVNSDADGPRGQQTRLKVLFVGSMTQRKGLADLFEAMKLLDPTRFELHVLGSPIVPMDFYTEQYGVFIHHATRPHDQVLKLMRSMDAFVLPSIVEGRALVQQEALACGLPIVVTANAGAEDLVADETAGFLIPVNDPQAIALRLEQLQQDRDLLAEMSSAAVEKAAELTWESYRTQVVDAVKQCLRAETCVFTTLH</sequence>
<dbReference type="EC" id="2.4.1.250" evidence="2"/>
<feature type="domain" description="Glycosyl transferase family 1" evidence="1">
    <location>
        <begin position="246"/>
        <end position="394"/>
    </location>
</feature>
<name>A0ABX5XRJ9_9BACT</name>
<dbReference type="EMBL" id="CP036432">
    <property type="protein sequence ID" value="QDV84637.1"/>
    <property type="molecule type" value="Genomic_DNA"/>
</dbReference>
<protein>
    <submittedName>
        <fullName evidence="2">D-inositol 3-phosphate glycosyltransferase</fullName>
        <ecNumber evidence="2">2.4.1.250</ecNumber>
    </submittedName>
</protein>
<keyword evidence="2" id="KW-0808">Transferase</keyword>
<dbReference type="Pfam" id="PF00534">
    <property type="entry name" value="Glycos_transf_1"/>
    <property type="match status" value="1"/>
</dbReference>
<evidence type="ECO:0000259" key="1">
    <source>
        <dbReference type="Pfam" id="PF00534"/>
    </source>
</evidence>
<dbReference type="GO" id="GO:0102710">
    <property type="term" value="F:D-inositol-3-phosphate glycosyltransferase activity"/>
    <property type="evidence" value="ECO:0007669"/>
    <property type="project" value="UniProtKB-EC"/>
</dbReference>
<dbReference type="PANTHER" id="PTHR45947:SF3">
    <property type="entry name" value="SULFOQUINOVOSYL TRANSFERASE SQD2"/>
    <property type="match status" value="1"/>
</dbReference>
<keyword evidence="3" id="KW-1185">Reference proteome</keyword>
<dbReference type="SUPFAM" id="SSF53756">
    <property type="entry name" value="UDP-Glycosyltransferase/glycogen phosphorylase"/>
    <property type="match status" value="1"/>
</dbReference>
<dbReference type="PANTHER" id="PTHR45947">
    <property type="entry name" value="SULFOQUINOVOSYL TRANSFERASE SQD2"/>
    <property type="match status" value="1"/>
</dbReference>
<proteinExistence type="predicted"/>
<accession>A0ABX5XRJ9</accession>
<evidence type="ECO:0000313" key="2">
    <source>
        <dbReference type="EMBL" id="QDV84637.1"/>
    </source>
</evidence>
<gene>
    <name evidence="2" type="primary">mshA_6</name>
    <name evidence="2" type="ORF">TBK1r_35880</name>
</gene>
<dbReference type="InterPro" id="IPR001296">
    <property type="entry name" value="Glyco_trans_1"/>
</dbReference>
<evidence type="ECO:0000313" key="3">
    <source>
        <dbReference type="Proteomes" id="UP000318081"/>
    </source>
</evidence>
<dbReference type="Proteomes" id="UP000318081">
    <property type="component" value="Chromosome"/>
</dbReference>
<organism evidence="2 3">
    <name type="scientific">Stieleria magnilauensis</name>
    <dbReference type="NCBI Taxonomy" id="2527963"/>
    <lineage>
        <taxon>Bacteria</taxon>
        <taxon>Pseudomonadati</taxon>
        <taxon>Planctomycetota</taxon>
        <taxon>Planctomycetia</taxon>
        <taxon>Pirellulales</taxon>
        <taxon>Pirellulaceae</taxon>
        <taxon>Stieleria</taxon>
    </lineage>
</organism>
<dbReference type="CDD" id="cd03801">
    <property type="entry name" value="GT4_PimA-like"/>
    <property type="match status" value="1"/>
</dbReference>
<dbReference type="InterPro" id="IPR050194">
    <property type="entry name" value="Glycosyltransferase_grp1"/>
</dbReference>
<keyword evidence="2" id="KW-0328">Glycosyltransferase</keyword>
<dbReference type="Gene3D" id="3.40.50.2000">
    <property type="entry name" value="Glycogen Phosphorylase B"/>
    <property type="match status" value="2"/>
</dbReference>
<reference evidence="2 3" key="1">
    <citation type="submission" date="2019-02" db="EMBL/GenBank/DDBJ databases">
        <title>Deep-cultivation of Planctomycetes and their phenomic and genomic characterization uncovers novel biology.</title>
        <authorList>
            <person name="Wiegand S."/>
            <person name="Jogler M."/>
            <person name="Boedeker C."/>
            <person name="Pinto D."/>
            <person name="Vollmers J."/>
            <person name="Rivas-Marin E."/>
            <person name="Kohn T."/>
            <person name="Peeters S.H."/>
            <person name="Heuer A."/>
            <person name="Rast P."/>
            <person name="Oberbeckmann S."/>
            <person name="Bunk B."/>
            <person name="Jeske O."/>
            <person name="Meyerdierks A."/>
            <person name="Storesund J.E."/>
            <person name="Kallscheuer N."/>
            <person name="Luecker S."/>
            <person name="Lage O.M."/>
            <person name="Pohl T."/>
            <person name="Merkel B.J."/>
            <person name="Hornburger P."/>
            <person name="Mueller R.-W."/>
            <person name="Bruemmer F."/>
            <person name="Labrenz M."/>
            <person name="Spormann A.M."/>
            <person name="Op den Camp H."/>
            <person name="Overmann J."/>
            <person name="Amann R."/>
            <person name="Jetten M.S.M."/>
            <person name="Mascher T."/>
            <person name="Medema M.H."/>
            <person name="Devos D.P."/>
            <person name="Kaster A.-K."/>
            <person name="Ovreas L."/>
            <person name="Rohde M."/>
            <person name="Galperin M.Y."/>
            <person name="Jogler C."/>
        </authorList>
    </citation>
    <scope>NUCLEOTIDE SEQUENCE [LARGE SCALE GENOMIC DNA]</scope>
    <source>
        <strain evidence="2 3">TBK1r</strain>
    </source>
</reference>